<accession>A0ABR4QSI7</accession>
<dbReference type="Proteomes" id="UP001651158">
    <property type="component" value="Unassembled WGS sequence"/>
</dbReference>
<gene>
    <name evidence="2" type="ORF">TcWFU_006745</name>
</gene>
<protein>
    <submittedName>
        <fullName evidence="2">Uncharacterized protein</fullName>
    </submittedName>
</protein>
<evidence type="ECO:0000256" key="1">
    <source>
        <dbReference type="SAM" id="MobiDB-lite"/>
    </source>
</evidence>
<evidence type="ECO:0000313" key="3">
    <source>
        <dbReference type="Proteomes" id="UP001651158"/>
    </source>
</evidence>
<name>A0ABR4QSI7_9CEST</name>
<sequence>MSRPKYYRLKVDHLNTQRTLRYQTRISNKAQRLFALASMRHLEFRPICVLYQEEGVRWHRAKPSYHFALLFSIYQLFLKHTSNIHRQLPRQTGSIMPEIRTMDRMCGQQKQACQRPAAAPQQKVYTSDMLPSSPAPKRRRGFRRLFKKKSKAGGVVAT</sequence>
<organism evidence="2 3">
    <name type="scientific">Taenia crassiceps</name>
    <dbReference type="NCBI Taxonomy" id="6207"/>
    <lineage>
        <taxon>Eukaryota</taxon>
        <taxon>Metazoa</taxon>
        <taxon>Spiralia</taxon>
        <taxon>Lophotrochozoa</taxon>
        <taxon>Platyhelminthes</taxon>
        <taxon>Cestoda</taxon>
        <taxon>Eucestoda</taxon>
        <taxon>Cyclophyllidea</taxon>
        <taxon>Taeniidae</taxon>
        <taxon>Taenia</taxon>
    </lineage>
</organism>
<keyword evidence="3" id="KW-1185">Reference proteome</keyword>
<reference evidence="2 3" key="1">
    <citation type="journal article" date="2022" name="Front. Cell. Infect. Microbiol.">
        <title>The Genomes of Two Strains of Taenia crassiceps the Animal Model for the Study of Human Cysticercosis.</title>
        <authorList>
            <person name="Bobes R.J."/>
            <person name="Estrada K."/>
            <person name="Rios-Valencia D.G."/>
            <person name="Calderon-Gallegos A."/>
            <person name="de la Torre P."/>
            <person name="Carrero J.C."/>
            <person name="Sanchez-Flores A."/>
            <person name="Laclette J.P."/>
        </authorList>
    </citation>
    <scope>NUCLEOTIDE SEQUENCE [LARGE SCALE GENOMIC DNA]</scope>
    <source>
        <strain evidence="2">WFUcys</strain>
    </source>
</reference>
<dbReference type="EMBL" id="JAKROA010000001">
    <property type="protein sequence ID" value="KAL5112375.1"/>
    <property type="molecule type" value="Genomic_DNA"/>
</dbReference>
<proteinExistence type="predicted"/>
<feature type="region of interest" description="Disordered" evidence="1">
    <location>
        <begin position="117"/>
        <end position="140"/>
    </location>
</feature>
<comment type="caution">
    <text evidence="2">The sequence shown here is derived from an EMBL/GenBank/DDBJ whole genome shotgun (WGS) entry which is preliminary data.</text>
</comment>
<evidence type="ECO:0000313" key="2">
    <source>
        <dbReference type="EMBL" id="KAL5112375.1"/>
    </source>
</evidence>